<evidence type="ECO:0000256" key="7">
    <source>
        <dbReference type="RuleBase" id="RU369079"/>
    </source>
</evidence>
<evidence type="ECO:0000256" key="3">
    <source>
        <dbReference type="ARBA" id="ARBA00022519"/>
    </source>
</evidence>
<keyword evidence="7" id="KW-0813">Transport</keyword>
<dbReference type="AlphaFoldDB" id="A0A533I2J9"/>
<evidence type="ECO:0000259" key="8">
    <source>
        <dbReference type="Pfam" id="PF06808"/>
    </source>
</evidence>
<keyword evidence="2" id="KW-1003">Cell membrane</keyword>
<feature type="transmembrane region" description="Helical" evidence="7">
    <location>
        <begin position="311"/>
        <end position="329"/>
    </location>
</feature>
<feature type="transmembrane region" description="Helical" evidence="7">
    <location>
        <begin position="334"/>
        <end position="351"/>
    </location>
</feature>
<feature type="transmembrane region" description="Helical" evidence="7">
    <location>
        <begin position="239"/>
        <end position="258"/>
    </location>
</feature>
<dbReference type="EMBL" id="VAFL01000017">
    <property type="protein sequence ID" value="TKW64985.1"/>
    <property type="molecule type" value="Genomic_DNA"/>
</dbReference>
<accession>A0A533I2J9</accession>
<comment type="caution">
    <text evidence="9">The sequence shown here is derived from an EMBL/GenBank/DDBJ whole genome shotgun (WGS) entry which is preliminary data.</text>
</comment>
<keyword evidence="3 7" id="KW-0997">Cell inner membrane</keyword>
<keyword evidence="6 7" id="KW-0472">Membrane</keyword>
<dbReference type="InterPro" id="IPR010656">
    <property type="entry name" value="DctM"/>
</dbReference>
<sequence>MNAAIAASLIILFVLSVPVAVAIGLSAMFGITFFSTMPLLVVPQKIFTSLDSFPLLAVPFFILAGNLMSRGGVSARLVDFAKSIIGGMQGGLASTCVVTCMIFAAISGSSVATTYAIGAILIPAMVAHGYPRPMAATIQASSAELGVIIPPSVPMIIYAVSTETSVTKLFMAGIGPGILIAVMLVIMVQIWCRFAGLGKRDGDQRLSFLASARSAFWALMLPIIILGGIYGGVFTPTEAAAVAVGYALLVGMFIYREIRPADLPDIFRSAAVSTAAIMLIIGTAGLLSFLVNLSGLPRVIGVWAEGNFASPLAFLLAINILLFVVGMFIETSAAILVLGPVLAPIAISYGIDPVHFGVVMIVNLAMGMITPPLGVNLFAAASVAQIPVQRLFKSLLMPLATVILALLLITYVPAISLYLTRGL</sequence>
<comment type="subcellular location">
    <subcellularLocation>
        <location evidence="1 7">Cell inner membrane</location>
        <topology evidence="1 7">Multi-pass membrane protein</topology>
    </subcellularLocation>
</comment>
<comment type="function">
    <text evidence="7">Part of the tripartite ATP-independent periplasmic (TRAP) transport system.</text>
</comment>
<organism evidence="9 10">
    <name type="scientific">Paracoccus denitrificans</name>
    <dbReference type="NCBI Taxonomy" id="266"/>
    <lineage>
        <taxon>Bacteria</taxon>
        <taxon>Pseudomonadati</taxon>
        <taxon>Pseudomonadota</taxon>
        <taxon>Alphaproteobacteria</taxon>
        <taxon>Rhodobacterales</taxon>
        <taxon>Paracoccaceae</taxon>
        <taxon>Paracoccus</taxon>
    </lineage>
</organism>
<feature type="transmembrane region" description="Helical" evidence="7">
    <location>
        <begin position="357"/>
        <end position="383"/>
    </location>
</feature>
<dbReference type="NCBIfam" id="TIGR00786">
    <property type="entry name" value="dctM"/>
    <property type="match status" value="1"/>
</dbReference>
<dbReference type="PANTHER" id="PTHR33362:SF5">
    <property type="entry name" value="C4-DICARBOXYLATE TRAP TRANSPORTER LARGE PERMEASE PROTEIN DCTM"/>
    <property type="match status" value="1"/>
</dbReference>
<evidence type="ECO:0000313" key="10">
    <source>
        <dbReference type="Proteomes" id="UP000315344"/>
    </source>
</evidence>
<feature type="transmembrane region" description="Helical" evidence="7">
    <location>
        <begin position="173"/>
        <end position="194"/>
    </location>
</feature>
<evidence type="ECO:0000256" key="6">
    <source>
        <dbReference type="ARBA" id="ARBA00023136"/>
    </source>
</evidence>
<keyword evidence="4 7" id="KW-0812">Transmembrane</keyword>
<evidence type="ECO:0000256" key="4">
    <source>
        <dbReference type="ARBA" id="ARBA00022692"/>
    </source>
</evidence>
<protein>
    <recommendedName>
        <fullName evidence="7">TRAP transporter large permease protein</fullName>
    </recommendedName>
</protein>
<evidence type="ECO:0000256" key="1">
    <source>
        <dbReference type="ARBA" id="ARBA00004429"/>
    </source>
</evidence>
<dbReference type="GO" id="GO:0005886">
    <property type="term" value="C:plasma membrane"/>
    <property type="evidence" value="ECO:0007669"/>
    <property type="project" value="UniProtKB-SubCell"/>
</dbReference>
<dbReference type="GO" id="GO:0022857">
    <property type="term" value="F:transmembrane transporter activity"/>
    <property type="evidence" value="ECO:0007669"/>
    <property type="project" value="UniProtKB-UniRule"/>
</dbReference>
<dbReference type="PANTHER" id="PTHR33362">
    <property type="entry name" value="SIALIC ACID TRAP TRANSPORTER PERMEASE PROTEIN SIAT-RELATED"/>
    <property type="match status" value="1"/>
</dbReference>
<reference evidence="9 10" key="1">
    <citation type="journal article" date="2017" name="Nat. Commun.">
        <title>In situ click chemistry generation of cyclooxygenase-2 inhibitors.</title>
        <authorList>
            <person name="Bhardwaj A."/>
            <person name="Kaur J."/>
            <person name="Wuest M."/>
            <person name="Wuest F."/>
        </authorList>
    </citation>
    <scope>NUCLEOTIDE SEQUENCE [LARGE SCALE GENOMIC DNA]</scope>
    <source>
        <strain evidence="9">S2_012_000_R3_94</strain>
    </source>
</reference>
<feature type="transmembrane region" description="Helical" evidence="7">
    <location>
        <begin position="46"/>
        <end position="68"/>
    </location>
</feature>
<evidence type="ECO:0000256" key="2">
    <source>
        <dbReference type="ARBA" id="ARBA00022475"/>
    </source>
</evidence>
<gene>
    <name evidence="9" type="ORF">DI616_16560</name>
</gene>
<dbReference type="PIRSF" id="PIRSF006066">
    <property type="entry name" value="HI0050"/>
    <property type="match status" value="1"/>
</dbReference>
<dbReference type="Proteomes" id="UP000315344">
    <property type="component" value="Unassembled WGS sequence"/>
</dbReference>
<name>A0A533I2J9_PARDE</name>
<evidence type="ECO:0000256" key="5">
    <source>
        <dbReference type="ARBA" id="ARBA00022989"/>
    </source>
</evidence>
<proteinExistence type="inferred from homology"/>
<comment type="similarity">
    <text evidence="7">Belongs to the TRAP transporter large permease family.</text>
</comment>
<feature type="transmembrane region" description="Helical" evidence="7">
    <location>
        <begin position="215"/>
        <end position="233"/>
    </location>
</feature>
<feature type="domain" description="TRAP C4-dicarboxylate transport system permease DctM subunit" evidence="8">
    <location>
        <begin position="8"/>
        <end position="415"/>
    </location>
</feature>
<dbReference type="InterPro" id="IPR004681">
    <property type="entry name" value="TRAP_DctM"/>
</dbReference>
<feature type="transmembrane region" description="Helical" evidence="7">
    <location>
        <begin position="112"/>
        <end position="130"/>
    </location>
</feature>
<feature type="transmembrane region" description="Helical" evidence="7">
    <location>
        <begin position="270"/>
        <end position="291"/>
    </location>
</feature>
<comment type="subunit">
    <text evidence="7">The complex comprises the extracytoplasmic solute receptor protein and the two transmembrane proteins.</text>
</comment>
<evidence type="ECO:0000313" key="9">
    <source>
        <dbReference type="EMBL" id="TKW64985.1"/>
    </source>
</evidence>
<feature type="transmembrane region" description="Helical" evidence="7">
    <location>
        <begin position="142"/>
        <end position="161"/>
    </location>
</feature>
<keyword evidence="5 7" id="KW-1133">Transmembrane helix</keyword>
<dbReference type="Pfam" id="PF06808">
    <property type="entry name" value="DctM"/>
    <property type="match status" value="1"/>
</dbReference>
<feature type="transmembrane region" description="Helical" evidence="7">
    <location>
        <begin position="395"/>
        <end position="419"/>
    </location>
</feature>